<evidence type="ECO:0000256" key="1">
    <source>
        <dbReference type="SAM" id="Coils"/>
    </source>
</evidence>
<comment type="caution">
    <text evidence="3">The sequence shown here is derived from an EMBL/GenBank/DDBJ whole genome shotgun (WGS) entry which is preliminary data.</text>
</comment>
<name>A0A3N0YC41_ANAGA</name>
<sequence length="256" mass="30340">MATLAQAEGREVSYPEKCRSVQARKKHKEKTIRDNPEPLYDDYIQLDGKRIKNNLIFYTTLITAWKSAICEEYKQPHSHHNLKARVEEERDEPQANGTDSEEEDPVKLSPSPSDHRLRDSLALLELDFTEFREHAQLKLSDSHNTNMFIQELKDELRQLKKDTNSSISELTRALRELKEENQTLRTQICKLEEDREKRRELLQTAKRNERAVTEKHRRQHNSPQHSSYYRLHKHRQRACHKHTDTRRNTNITCPPS</sequence>
<evidence type="ECO:0000256" key="2">
    <source>
        <dbReference type="SAM" id="MobiDB-lite"/>
    </source>
</evidence>
<proteinExistence type="predicted"/>
<reference evidence="3 4" key="1">
    <citation type="submission" date="2018-10" db="EMBL/GenBank/DDBJ databases">
        <title>Genome assembly for a Yunnan-Guizhou Plateau 3E fish, Anabarilius grahami (Regan), and its evolutionary and genetic applications.</title>
        <authorList>
            <person name="Jiang W."/>
        </authorList>
    </citation>
    <scope>NUCLEOTIDE SEQUENCE [LARGE SCALE GENOMIC DNA]</scope>
    <source>
        <strain evidence="3">AG-KIZ</strain>
        <tissue evidence="3">Muscle</tissue>
    </source>
</reference>
<dbReference type="OrthoDB" id="10056446at2759"/>
<protein>
    <submittedName>
        <fullName evidence="3">Uncharacterized protein</fullName>
    </submittedName>
</protein>
<accession>A0A3N0YC41</accession>
<gene>
    <name evidence="3" type="ORF">DPX16_0710</name>
</gene>
<feature type="coiled-coil region" evidence="1">
    <location>
        <begin position="149"/>
        <end position="211"/>
    </location>
</feature>
<keyword evidence="1" id="KW-0175">Coiled coil</keyword>
<feature type="region of interest" description="Disordered" evidence="2">
    <location>
        <begin position="80"/>
        <end position="115"/>
    </location>
</feature>
<evidence type="ECO:0000313" key="3">
    <source>
        <dbReference type="EMBL" id="ROL43816.1"/>
    </source>
</evidence>
<evidence type="ECO:0000313" key="4">
    <source>
        <dbReference type="Proteomes" id="UP000281406"/>
    </source>
</evidence>
<dbReference type="Proteomes" id="UP000281406">
    <property type="component" value="Unassembled WGS sequence"/>
</dbReference>
<dbReference type="EMBL" id="RJVU01047155">
    <property type="protein sequence ID" value="ROL43816.1"/>
    <property type="molecule type" value="Genomic_DNA"/>
</dbReference>
<keyword evidence="4" id="KW-1185">Reference proteome</keyword>
<dbReference type="AlphaFoldDB" id="A0A3N0YC41"/>
<organism evidence="3 4">
    <name type="scientific">Anabarilius grahami</name>
    <name type="common">Kanglang fish</name>
    <name type="synonym">Barilius grahami</name>
    <dbReference type="NCBI Taxonomy" id="495550"/>
    <lineage>
        <taxon>Eukaryota</taxon>
        <taxon>Metazoa</taxon>
        <taxon>Chordata</taxon>
        <taxon>Craniata</taxon>
        <taxon>Vertebrata</taxon>
        <taxon>Euteleostomi</taxon>
        <taxon>Actinopterygii</taxon>
        <taxon>Neopterygii</taxon>
        <taxon>Teleostei</taxon>
        <taxon>Ostariophysi</taxon>
        <taxon>Cypriniformes</taxon>
        <taxon>Xenocyprididae</taxon>
        <taxon>Xenocypridinae</taxon>
        <taxon>Xenocypridinae incertae sedis</taxon>
        <taxon>Anabarilius</taxon>
    </lineage>
</organism>